<proteinExistence type="predicted"/>
<sequence length="376" mass="40445">MSDGPQMGYDAGLLRDVLVQAGFHPDSVRLAAFGESSHSELRGVDRFSYWARQASRDETGADLRSSLFVDATKTEGRGPAGSSTQSMLASGTISRNPFVAHSTPDMRIVDELAKELVDDVKACLVQLAGGAARAPAAASQASEELRRAADALRVFDGHVRELAAAHTAAHVRALPEDLHRQAEQGALKLQVGASYRSNAIPGWLNIDAVTSQYALPSEHASVVLKSIGVKSPQLPLPAGSCSHVYAAHFAEHLGLHDGAVRGFLAEVHAKLAPGGVLRIAVPNAEVYFREALAGLDGQGGRRRPPFTGPMWAHPKGTFRWQSTLDTFGLQNSEVGYSGPPRWCRRAEDRAASPMRRRRGAMRPLCFASTSPMHHLR</sequence>
<dbReference type="Proteomes" id="UP001189429">
    <property type="component" value="Unassembled WGS sequence"/>
</dbReference>
<keyword evidence="2" id="KW-1185">Reference proteome</keyword>
<name>A0ABN9PCB3_9DINO</name>
<dbReference type="EMBL" id="CAUYUJ010000114">
    <property type="protein sequence ID" value="CAK0788797.1"/>
    <property type="molecule type" value="Genomic_DNA"/>
</dbReference>
<dbReference type="SUPFAM" id="SSF53335">
    <property type="entry name" value="S-adenosyl-L-methionine-dependent methyltransferases"/>
    <property type="match status" value="1"/>
</dbReference>
<gene>
    <name evidence="1" type="ORF">PCOR1329_LOCUS549</name>
</gene>
<comment type="caution">
    <text evidence="1">The sequence shown here is derived from an EMBL/GenBank/DDBJ whole genome shotgun (WGS) entry which is preliminary data.</text>
</comment>
<evidence type="ECO:0000313" key="2">
    <source>
        <dbReference type="Proteomes" id="UP001189429"/>
    </source>
</evidence>
<evidence type="ECO:0000313" key="1">
    <source>
        <dbReference type="EMBL" id="CAK0788797.1"/>
    </source>
</evidence>
<reference evidence="1" key="1">
    <citation type="submission" date="2023-10" db="EMBL/GenBank/DDBJ databases">
        <authorList>
            <person name="Chen Y."/>
            <person name="Shah S."/>
            <person name="Dougan E. K."/>
            <person name="Thang M."/>
            <person name="Chan C."/>
        </authorList>
    </citation>
    <scope>NUCLEOTIDE SEQUENCE [LARGE SCALE GENOMIC DNA]</scope>
</reference>
<organism evidence="1 2">
    <name type="scientific">Prorocentrum cordatum</name>
    <dbReference type="NCBI Taxonomy" id="2364126"/>
    <lineage>
        <taxon>Eukaryota</taxon>
        <taxon>Sar</taxon>
        <taxon>Alveolata</taxon>
        <taxon>Dinophyceae</taxon>
        <taxon>Prorocentrales</taxon>
        <taxon>Prorocentraceae</taxon>
        <taxon>Prorocentrum</taxon>
    </lineage>
</organism>
<dbReference type="InterPro" id="IPR029063">
    <property type="entry name" value="SAM-dependent_MTases_sf"/>
</dbReference>
<dbReference type="Gene3D" id="3.40.50.150">
    <property type="entry name" value="Vaccinia Virus protein VP39"/>
    <property type="match status" value="1"/>
</dbReference>
<accession>A0ABN9PCB3</accession>
<protein>
    <submittedName>
        <fullName evidence="1">Uncharacterized protein</fullName>
    </submittedName>
</protein>